<keyword evidence="1" id="KW-0479">Metal-binding</keyword>
<gene>
    <name evidence="6" type="ORF">E6Q11_00145</name>
</gene>
<comment type="caution">
    <text evidence="6">The sequence shown here is derived from an EMBL/GenBank/DDBJ whole genome shotgun (WGS) entry which is preliminary data.</text>
</comment>
<dbReference type="InterPro" id="IPR000962">
    <property type="entry name" value="Znf_DskA_TraR"/>
</dbReference>
<evidence type="ECO:0000256" key="2">
    <source>
        <dbReference type="ARBA" id="ARBA00022771"/>
    </source>
</evidence>
<evidence type="ECO:0000256" key="3">
    <source>
        <dbReference type="ARBA" id="ARBA00022833"/>
    </source>
</evidence>
<dbReference type="SUPFAM" id="SSF57716">
    <property type="entry name" value="Glucocorticoid receptor-like (DNA-binding domain)"/>
    <property type="match status" value="1"/>
</dbReference>
<feature type="zinc finger region" description="dksA C4-type" evidence="4">
    <location>
        <begin position="38"/>
        <end position="62"/>
    </location>
</feature>
<accession>A0A5C7JBL4</accession>
<sequence>MGSPDEGALHAVILSENEQHRIRSMLLAQQARVSNLICDDCGGDIPEQRRAVVPGCQYCVSCQPSHEGVTRVKMLTKML</sequence>
<evidence type="ECO:0000256" key="4">
    <source>
        <dbReference type="PROSITE-ProRule" id="PRU00510"/>
    </source>
</evidence>
<evidence type="ECO:0000313" key="6">
    <source>
        <dbReference type="EMBL" id="TXG78877.1"/>
    </source>
</evidence>
<dbReference type="Pfam" id="PF01258">
    <property type="entry name" value="zf-dskA_traR"/>
    <property type="match status" value="1"/>
</dbReference>
<dbReference type="PROSITE" id="PS51128">
    <property type="entry name" value="ZF_DKSA_2"/>
    <property type="match status" value="1"/>
</dbReference>
<dbReference type="GO" id="GO:0008270">
    <property type="term" value="F:zinc ion binding"/>
    <property type="evidence" value="ECO:0007669"/>
    <property type="project" value="UniProtKB-KW"/>
</dbReference>
<reference evidence="6 7" key="1">
    <citation type="submission" date="2018-09" db="EMBL/GenBank/DDBJ databases">
        <title>Metagenome Assembled Genomes from an Advanced Water Purification Facility.</title>
        <authorList>
            <person name="Stamps B.W."/>
            <person name="Spear J.R."/>
        </authorList>
    </citation>
    <scope>NUCLEOTIDE SEQUENCE [LARGE SCALE GENOMIC DNA]</scope>
    <source>
        <strain evidence="6">Bin_63_2</strain>
    </source>
</reference>
<proteinExistence type="predicted"/>
<keyword evidence="3" id="KW-0862">Zinc</keyword>
<evidence type="ECO:0000256" key="1">
    <source>
        <dbReference type="ARBA" id="ARBA00022723"/>
    </source>
</evidence>
<name>A0A5C7JBL4_9BACT</name>
<dbReference type="Proteomes" id="UP000321026">
    <property type="component" value="Unassembled WGS sequence"/>
</dbReference>
<dbReference type="PROSITE" id="PS01102">
    <property type="entry name" value="ZF_DKSA_1"/>
    <property type="match status" value="1"/>
</dbReference>
<dbReference type="InterPro" id="IPR020458">
    <property type="entry name" value="Znf_DskA_TraR_CS"/>
</dbReference>
<keyword evidence="2" id="KW-0863">Zinc-finger</keyword>
<dbReference type="EMBL" id="SSDS01000003">
    <property type="protein sequence ID" value="TXG78877.1"/>
    <property type="molecule type" value="Genomic_DNA"/>
</dbReference>
<dbReference type="Gene3D" id="1.20.120.910">
    <property type="entry name" value="DksA, coiled-coil domain"/>
    <property type="match status" value="1"/>
</dbReference>
<feature type="domain" description="Zinc finger DksA/TraR C4-type" evidence="5">
    <location>
        <begin position="37"/>
        <end position="67"/>
    </location>
</feature>
<evidence type="ECO:0000313" key="7">
    <source>
        <dbReference type="Proteomes" id="UP000321026"/>
    </source>
</evidence>
<protein>
    <recommendedName>
        <fullName evidence="5">Zinc finger DksA/TraR C4-type domain-containing protein</fullName>
    </recommendedName>
</protein>
<dbReference type="AlphaFoldDB" id="A0A5C7JBL4"/>
<evidence type="ECO:0000259" key="5">
    <source>
        <dbReference type="Pfam" id="PF01258"/>
    </source>
</evidence>
<organism evidence="6 7">
    <name type="scientific">Candidatus Dojkabacteria bacterium</name>
    <dbReference type="NCBI Taxonomy" id="2099670"/>
    <lineage>
        <taxon>Bacteria</taxon>
        <taxon>Candidatus Dojkabacteria</taxon>
    </lineage>
</organism>